<comment type="caution">
    <text evidence="1">The sequence shown here is derived from an EMBL/GenBank/DDBJ whole genome shotgun (WGS) entry which is preliminary data.</text>
</comment>
<dbReference type="Proteomes" id="UP000829398">
    <property type="component" value="Chromosome 3"/>
</dbReference>
<evidence type="ECO:0000313" key="1">
    <source>
        <dbReference type="EMBL" id="KAH9774929.1"/>
    </source>
</evidence>
<sequence length="262" mass="29792">MCRSADIQDFYFNNHKDRLKAKSFFVRLSRLLATQEKKMLPEFLTLVYLPRINETALEISGKDIRPDTPAFVTLYRVVTAKTDDGEVIYGSREPVVVTDAVSFEVYFDEEKVLKGIFRKDEDDWRLKCKCVLDREIGDVNGAVAEVYVGLDGHAAIIERVVLKSKRRNNHHYINSHRRMTFDLVLEEIPEERGVESEPESDGCCSCSCSCGSDVDVQDEEAIHLELDGVRWAVDVGIWVMCLGVGYLVSKASAKSLRRKSLF</sequence>
<protein>
    <submittedName>
        <fullName evidence="1">NADP-specific glutamate dehydrogenase</fullName>
    </submittedName>
</protein>
<accession>A0ACB8LN58</accession>
<keyword evidence="2" id="KW-1185">Reference proteome</keyword>
<reference evidence="2" key="1">
    <citation type="journal article" date="2023" name="Hortic. Res.">
        <title>A chromosome-level phased genome enabling allele-level studies in sweet orange: a case study on citrus Huanglongbing tolerance.</title>
        <authorList>
            <person name="Wu B."/>
            <person name="Yu Q."/>
            <person name="Deng Z."/>
            <person name="Duan Y."/>
            <person name="Luo F."/>
            <person name="Gmitter F. Jr."/>
        </authorList>
    </citation>
    <scope>NUCLEOTIDE SEQUENCE [LARGE SCALE GENOMIC DNA]</scope>
    <source>
        <strain evidence="2">cv. Valencia</strain>
    </source>
</reference>
<organism evidence="1 2">
    <name type="scientific">Citrus sinensis</name>
    <name type="common">Sweet orange</name>
    <name type="synonym">Citrus aurantium var. sinensis</name>
    <dbReference type="NCBI Taxonomy" id="2711"/>
    <lineage>
        <taxon>Eukaryota</taxon>
        <taxon>Viridiplantae</taxon>
        <taxon>Streptophyta</taxon>
        <taxon>Embryophyta</taxon>
        <taxon>Tracheophyta</taxon>
        <taxon>Spermatophyta</taxon>
        <taxon>Magnoliopsida</taxon>
        <taxon>eudicotyledons</taxon>
        <taxon>Gunneridae</taxon>
        <taxon>Pentapetalae</taxon>
        <taxon>rosids</taxon>
        <taxon>malvids</taxon>
        <taxon>Sapindales</taxon>
        <taxon>Rutaceae</taxon>
        <taxon>Aurantioideae</taxon>
        <taxon>Citrus</taxon>
    </lineage>
</organism>
<dbReference type="EMBL" id="CM039172">
    <property type="protein sequence ID" value="KAH9774929.1"/>
    <property type="molecule type" value="Genomic_DNA"/>
</dbReference>
<gene>
    <name evidence="1" type="ORF">KPL71_006244</name>
</gene>
<proteinExistence type="predicted"/>
<evidence type="ECO:0000313" key="2">
    <source>
        <dbReference type="Proteomes" id="UP000829398"/>
    </source>
</evidence>
<name>A0ACB8LN58_CITSI</name>